<organism evidence="1 2">
    <name type="scientific">Paenibacillus nasutitermitis</name>
    <dbReference type="NCBI Taxonomy" id="1652958"/>
    <lineage>
        <taxon>Bacteria</taxon>
        <taxon>Bacillati</taxon>
        <taxon>Bacillota</taxon>
        <taxon>Bacilli</taxon>
        <taxon>Bacillales</taxon>
        <taxon>Paenibacillaceae</taxon>
        <taxon>Paenibacillus</taxon>
    </lineage>
</organism>
<evidence type="ECO:0000313" key="2">
    <source>
        <dbReference type="Proteomes" id="UP000612456"/>
    </source>
</evidence>
<dbReference type="AlphaFoldDB" id="A0A917E1P2"/>
<reference evidence="1" key="2">
    <citation type="submission" date="2020-09" db="EMBL/GenBank/DDBJ databases">
        <authorList>
            <person name="Sun Q."/>
            <person name="Zhou Y."/>
        </authorList>
    </citation>
    <scope>NUCLEOTIDE SEQUENCE</scope>
    <source>
        <strain evidence="1">CGMCC 1.15178</strain>
    </source>
</reference>
<gene>
    <name evidence="1" type="ORF">GCM10010911_56850</name>
</gene>
<name>A0A917E1P2_9BACL</name>
<sequence length="71" mass="7507">MLLAHRNKAASKAAGSSMDPAVFFCPPPPVLRFGYCRITLAAVLGSAPPSLPFQGQKNRASPFVSLHIAID</sequence>
<keyword evidence="2" id="KW-1185">Reference proteome</keyword>
<dbReference type="EMBL" id="BMHP01000005">
    <property type="protein sequence ID" value="GGD90773.1"/>
    <property type="molecule type" value="Genomic_DNA"/>
</dbReference>
<protein>
    <submittedName>
        <fullName evidence="1">Uncharacterized protein</fullName>
    </submittedName>
</protein>
<accession>A0A917E1P2</accession>
<evidence type="ECO:0000313" key="1">
    <source>
        <dbReference type="EMBL" id="GGD90773.1"/>
    </source>
</evidence>
<dbReference type="Proteomes" id="UP000612456">
    <property type="component" value="Unassembled WGS sequence"/>
</dbReference>
<comment type="caution">
    <text evidence="1">The sequence shown here is derived from an EMBL/GenBank/DDBJ whole genome shotgun (WGS) entry which is preliminary data.</text>
</comment>
<reference evidence="1" key="1">
    <citation type="journal article" date="2014" name="Int. J. Syst. Evol. Microbiol.">
        <title>Complete genome sequence of Corynebacterium casei LMG S-19264T (=DSM 44701T), isolated from a smear-ripened cheese.</title>
        <authorList>
            <consortium name="US DOE Joint Genome Institute (JGI-PGF)"/>
            <person name="Walter F."/>
            <person name="Albersmeier A."/>
            <person name="Kalinowski J."/>
            <person name="Ruckert C."/>
        </authorList>
    </citation>
    <scope>NUCLEOTIDE SEQUENCE</scope>
    <source>
        <strain evidence="1">CGMCC 1.15178</strain>
    </source>
</reference>
<proteinExistence type="predicted"/>